<organism evidence="3">
    <name type="scientific">uncultured Gemmatimonadaceae bacterium</name>
    <dbReference type="NCBI Taxonomy" id="246130"/>
    <lineage>
        <taxon>Bacteria</taxon>
        <taxon>Pseudomonadati</taxon>
        <taxon>Gemmatimonadota</taxon>
        <taxon>Gemmatimonadia</taxon>
        <taxon>Gemmatimonadales</taxon>
        <taxon>Gemmatimonadaceae</taxon>
        <taxon>environmental samples</taxon>
    </lineage>
</organism>
<dbReference type="AlphaFoldDB" id="A0A6J4LYE8"/>
<keyword evidence="2" id="KW-0472">Membrane</keyword>
<feature type="transmembrane region" description="Helical" evidence="2">
    <location>
        <begin position="106"/>
        <end position="124"/>
    </location>
</feature>
<reference evidence="3" key="1">
    <citation type="submission" date="2020-02" db="EMBL/GenBank/DDBJ databases">
        <authorList>
            <person name="Meier V. D."/>
        </authorList>
    </citation>
    <scope>NUCLEOTIDE SEQUENCE</scope>
    <source>
        <strain evidence="3">AVDCRST_MAG11</strain>
    </source>
</reference>
<accession>A0A6J4LYE8</accession>
<keyword evidence="2" id="KW-1133">Transmembrane helix</keyword>
<sequence length="212" mass="22613">MTTATGFAGPLQDRGAEVQQIREQVRRDVERALRDAQRAGEDGARAGAEGARAGEEAARAVEEALRREGVVGVPGLPPAPPGRVFVSGTRQPFRVSPEIPPQAVDIAFGFFWTVAAIFIGTPLARAYARRMDRRPVAAAAASPDVLGRLDRIEHAVDAVALEVERISEGQRFVTKMMAEQPRGLPGPNEAAAAEVRAMERGVAERAAAERGS</sequence>
<evidence type="ECO:0000256" key="2">
    <source>
        <dbReference type="SAM" id="Phobius"/>
    </source>
</evidence>
<dbReference type="EMBL" id="CADCTU010000699">
    <property type="protein sequence ID" value="CAA9345458.1"/>
    <property type="molecule type" value="Genomic_DNA"/>
</dbReference>
<evidence type="ECO:0000313" key="3">
    <source>
        <dbReference type="EMBL" id="CAA9345458.1"/>
    </source>
</evidence>
<feature type="compositionally biased region" description="Basic and acidic residues" evidence="1">
    <location>
        <begin position="29"/>
        <end position="44"/>
    </location>
</feature>
<feature type="region of interest" description="Disordered" evidence="1">
    <location>
        <begin position="1"/>
        <end position="20"/>
    </location>
</feature>
<protein>
    <submittedName>
        <fullName evidence="3">Uncharacterized protein</fullName>
    </submittedName>
</protein>
<feature type="region of interest" description="Disordered" evidence="1">
    <location>
        <begin position="29"/>
        <end position="53"/>
    </location>
</feature>
<proteinExistence type="predicted"/>
<evidence type="ECO:0000256" key="1">
    <source>
        <dbReference type="SAM" id="MobiDB-lite"/>
    </source>
</evidence>
<gene>
    <name evidence="3" type="ORF">AVDCRST_MAG11-3199</name>
</gene>
<keyword evidence="2" id="KW-0812">Transmembrane</keyword>
<name>A0A6J4LYE8_9BACT</name>